<dbReference type="Pfam" id="PF17004">
    <property type="entry name" value="SRP_TPR_like"/>
    <property type="match status" value="1"/>
</dbReference>
<dbReference type="RefSeq" id="XP_007328740.1">
    <property type="nucleotide sequence ID" value="XM_007328678.1"/>
</dbReference>
<dbReference type="GO" id="GO:0043022">
    <property type="term" value="F:ribosome binding"/>
    <property type="evidence" value="ECO:0007669"/>
    <property type="project" value="TreeGrafter"/>
</dbReference>
<evidence type="ECO:0000256" key="5">
    <source>
        <dbReference type="ARBA" id="ARBA00022490"/>
    </source>
</evidence>
<evidence type="ECO:0000256" key="4">
    <source>
        <dbReference type="ARBA" id="ARBA00018350"/>
    </source>
</evidence>
<dbReference type="PANTHER" id="PTHR14094">
    <property type="entry name" value="SIGNAL RECOGNITION PARTICLE 72"/>
    <property type="match status" value="1"/>
</dbReference>
<evidence type="ECO:0000256" key="2">
    <source>
        <dbReference type="ARBA" id="ARBA00004496"/>
    </source>
</evidence>
<dbReference type="InterPro" id="IPR011990">
    <property type="entry name" value="TPR-like_helical_dom_sf"/>
</dbReference>
<keyword evidence="8" id="KW-0687">Ribonucleoprotein</keyword>
<dbReference type="GO" id="GO:0006614">
    <property type="term" value="P:SRP-dependent cotranslational protein targeting to membrane"/>
    <property type="evidence" value="ECO:0007669"/>
    <property type="project" value="InterPro"/>
</dbReference>
<comment type="similarity">
    <text evidence="3">Belongs to the SRP72 family.</text>
</comment>
<dbReference type="KEGG" id="abp:AGABI1DRAFT112958"/>
<feature type="compositionally biased region" description="Polar residues" evidence="9">
    <location>
        <begin position="223"/>
        <end position="233"/>
    </location>
</feature>
<evidence type="ECO:0000256" key="1">
    <source>
        <dbReference type="ARBA" id="ARBA00004240"/>
    </source>
</evidence>
<keyword evidence="7" id="KW-0733">Signal recognition particle</keyword>
<gene>
    <name evidence="11" type="ORF">AGABI1DRAFT_112958</name>
</gene>
<dbReference type="OrthoDB" id="5421607at2759"/>
<protein>
    <recommendedName>
        <fullName evidence="4">Signal recognition particle subunit SRP72</fullName>
    </recommendedName>
</protein>
<proteinExistence type="inferred from homology"/>
<keyword evidence="5" id="KW-0963">Cytoplasm</keyword>
<comment type="subcellular location">
    <subcellularLocation>
        <location evidence="2">Cytoplasm</location>
    </subcellularLocation>
    <subcellularLocation>
        <location evidence="1">Endoplasmic reticulum</location>
    </subcellularLocation>
</comment>
<dbReference type="InParanoid" id="K5XDP9"/>
<dbReference type="HOGENOM" id="CLU_052873_0_0_1"/>
<dbReference type="OMA" id="EAQLNYR"/>
<dbReference type="GO" id="GO:0008312">
    <property type="term" value="F:7S RNA binding"/>
    <property type="evidence" value="ECO:0007669"/>
    <property type="project" value="InterPro"/>
</dbReference>
<evidence type="ECO:0000256" key="9">
    <source>
        <dbReference type="SAM" id="MobiDB-lite"/>
    </source>
</evidence>
<evidence type="ECO:0000256" key="7">
    <source>
        <dbReference type="ARBA" id="ARBA00023135"/>
    </source>
</evidence>
<feature type="compositionally biased region" description="Polar residues" evidence="9">
    <location>
        <begin position="284"/>
        <end position="297"/>
    </location>
</feature>
<dbReference type="PANTHER" id="PTHR14094:SF9">
    <property type="entry name" value="SIGNAL RECOGNITION PARTICLE SUBUNIT SRP72"/>
    <property type="match status" value="1"/>
</dbReference>
<keyword evidence="12" id="KW-1185">Reference proteome</keyword>
<name>K5XDP9_AGABU</name>
<evidence type="ECO:0000313" key="11">
    <source>
        <dbReference type="EMBL" id="EKM81292.1"/>
    </source>
</evidence>
<dbReference type="InterPro" id="IPR026270">
    <property type="entry name" value="SRP72"/>
</dbReference>
<feature type="domain" description="Signal recognition particle SRP72 subunit RNA-binding" evidence="10">
    <location>
        <begin position="229"/>
        <end position="271"/>
    </location>
</feature>
<accession>K5XDP9</accession>
<evidence type="ECO:0000313" key="12">
    <source>
        <dbReference type="Proteomes" id="UP000008493"/>
    </source>
</evidence>
<dbReference type="GeneID" id="18823829"/>
<reference evidence="12" key="1">
    <citation type="journal article" date="2012" name="Proc. Natl. Acad. Sci. U.S.A.">
        <title>Genome sequence of the button mushroom Agaricus bisporus reveals mechanisms governing adaptation to a humic-rich ecological niche.</title>
        <authorList>
            <person name="Morin E."/>
            <person name="Kohler A."/>
            <person name="Baker A.R."/>
            <person name="Foulongne-Oriol M."/>
            <person name="Lombard V."/>
            <person name="Nagy L.G."/>
            <person name="Ohm R.A."/>
            <person name="Patyshakuliyeva A."/>
            <person name="Brun A."/>
            <person name="Aerts A.L."/>
            <person name="Bailey A.M."/>
            <person name="Billette C."/>
            <person name="Coutinho P.M."/>
            <person name="Deakin G."/>
            <person name="Doddapaneni H."/>
            <person name="Floudas D."/>
            <person name="Grimwood J."/>
            <person name="Hilden K."/>
            <person name="Kuees U."/>
            <person name="LaButti K.M."/>
            <person name="Lapidus A."/>
            <person name="Lindquist E.A."/>
            <person name="Lucas S.M."/>
            <person name="Murat C."/>
            <person name="Riley R.W."/>
            <person name="Salamov A.A."/>
            <person name="Schmutz J."/>
            <person name="Subramanian V."/>
            <person name="Woesten H.A.B."/>
            <person name="Xu J."/>
            <person name="Eastwood D.C."/>
            <person name="Foster G.D."/>
            <person name="Sonnenberg A.S."/>
            <person name="Cullen D."/>
            <person name="de Vries R.P."/>
            <person name="Lundell T."/>
            <person name="Hibbett D.S."/>
            <person name="Henrissat B."/>
            <person name="Burton K.S."/>
            <person name="Kerrigan R.W."/>
            <person name="Challen M.P."/>
            <person name="Grigoriev I.V."/>
            <person name="Martin F."/>
        </authorList>
    </citation>
    <scope>NUCLEOTIDE SEQUENCE [LARGE SCALE GENOMIC DNA]</scope>
    <source>
        <strain evidence="12">JB137-S8 / ATCC MYA-4627 / FGSC 10392</strain>
    </source>
</reference>
<feature type="compositionally biased region" description="Basic and acidic residues" evidence="9">
    <location>
        <begin position="257"/>
        <end position="267"/>
    </location>
</feature>
<evidence type="ECO:0000256" key="6">
    <source>
        <dbReference type="ARBA" id="ARBA00022824"/>
    </source>
</evidence>
<dbReference type="Pfam" id="PF08492">
    <property type="entry name" value="SRP72"/>
    <property type="match status" value="1"/>
</dbReference>
<dbReference type="GO" id="GO:0005786">
    <property type="term" value="C:signal recognition particle, endoplasmic reticulum targeting"/>
    <property type="evidence" value="ECO:0007669"/>
    <property type="project" value="UniProtKB-KW"/>
</dbReference>
<dbReference type="AlphaFoldDB" id="K5XDP9"/>
<feature type="region of interest" description="Disordered" evidence="9">
    <location>
        <begin position="216"/>
        <end position="311"/>
    </location>
</feature>
<evidence type="ECO:0000259" key="10">
    <source>
        <dbReference type="Pfam" id="PF08492"/>
    </source>
</evidence>
<sequence>MPPPSATARKPQPKGKRSTRKATPKKPVSEAENIRRLFSSLASQIDGAHFANAIKTCDKILRIYPDDVDALSTKLFLLLQIDQYQSALAVIDGSKDKSKLAFENAYALYRSHEDVGAHEATKSLKEKNPEDRGLAHLEAQLYYRDGMYQEAHDLYTELLDSTDPATEEHSDILTNLQAAQKHLDFINSEYLHAIDTLPPSITNTLEAAAPPMPPSSFIAVAPSAQQPSLSTSLDKPKKVRMSRVPPGVTPGITPPPDPERWLKKSERSTYNQGRRRRGGGGATQGSATFDASPSVSASGAKGGGGKGKRKK</sequence>
<dbReference type="GO" id="GO:0005783">
    <property type="term" value="C:endoplasmic reticulum"/>
    <property type="evidence" value="ECO:0007669"/>
    <property type="project" value="UniProtKB-SubCell"/>
</dbReference>
<evidence type="ECO:0000256" key="3">
    <source>
        <dbReference type="ARBA" id="ARBA00007676"/>
    </source>
</evidence>
<dbReference type="SUPFAM" id="SSF48452">
    <property type="entry name" value="TPR-like"/>
    <property type="match status" value="1"/>
</dbReference>
<feature type="compositionally biased region" description="Basic residues" evidence="9">
    <location>
        <begin position="11"/>
        <end position="24"/>
    </location>
</feature>
<dbReference type="Gene3D" id="1.25.40.10">
    <property type="entry name" value="Tetratricopeptide repeat domain"/>
    <property type="match status" value="1"/>
</dbReference>
<dbReference type="InterPro" id="IPR013699">
    <property type="entry name" value="Signal_recog_part_SRP72_RNA-bd"/>
</dbReference>
<evidence type="ECO:0000256" key="8">
    <source>
        <dbReference type="ARBA" id="ARBA00023274"/>
    </source>
</evidence>
<keyword evidence="6" id="KW-0256">Endoplasmic reticulum</keyword>
<dbReference type="InterPro" id="IPR031545">
    <property type="entry name" value="SRP72_TPR-like"/>
</dbReference>
<dbReference type="EMBL" id="JH971388">
    <property type="protein sequence ID" value="EKM81292.1"/>
    <property type="molecule type" value="Genomic_DNA"/>
</dbReference>
<dbReference type="Proteomes" id="UP000008493">
    <property type="component" value="Unassembled WGS sequence"/>
</dbReference>
<dbReference type="STRING" id="597362.K5XDP9"/>
<organism evidence="11 12">
    <name type="scientific">Agaricus bisporus var. burnettii (strain JB137-S8 / ATCC MYA-4627 / FGSC 10392)</name>
    <name type="common">White button mushroom</name>
    <dbReference type="NCBI Taxonomy" id="597362"/>
    <lineage>
        <taxon>Eukaryota</taxon>
        <taxon>Fungi</taxon>
        <taxon>Dikarya</taxon>
        <taxon>Basidiomycota</taxon>
        <taxon>Agaricomycotina</taxon>
        <taxon>Agaricomycetes</taxon>
        <taxon>Agaricomycetidae</taxon>
        <taxon>Agaricales</taxon>
        <taxon>Agaricineae</taxon>
        <taxon>Agaricaceae</taxon>
        <taxon>Agaricus</taxon>
    </lineage>
</organism>
<feature type="region of interest" description="Disordered" evidence="9">
    <location>
        <begin position="1"/>
        <end position="29"/>
    </location>
</feature>
<dbReference type="eggNOG" id="KOG2376">
    <property type="taxonomic scope" value="Eukaryota"/>
</dbReference>